<keyword evidence="2" id="KW-0812">Transmembrane</keyword>
<dbReference type="EMBL" id="MEWS01000035">
    <property type="protein sequence ID" value="OGC81713.1"/>
    <property type="molecule type" value="Genomic_DNA"/>
</dbReference>
<proteinExistence type="predicted"/>
<reference evidence="3 4" key="1">
    <citation type="journal article" date="2016" name="Nat. Commun.">
        <title>Thousands of microbial genomes shed light on interconnected biogeochemical processes in an aquifer system.</title>
        <authorList>
            <person name="Anantharaman K."/>
            <person name="Brown C.T."/>
            <person name="Hug L.A."/>
            <person name="Sharon I."/>
            <person name="Castelle C.J."/>
            <person name="Probst A.J."/>
            <person name="Thomas B.C."/>
            <person name="Singh A."/>
            <person name="Wilkins M.J."/>
            <person name="Karaoz U."/>
            <person name="Brodie E.L."/>
            <person name="Williams K.H."/>
            <person name="Hubbard S.S."/>
            <person name="Banfield J.F."/>
        </authorList>
    </citation>
    <scope>NUCLEOTIDE SEQUENCE [LARGE SCALE GENOMIC DNA]</scope>
</reference>
<dbReference type="Proteomes" id="UP000177521">
    <property type="component" value="Unassembled WGS sequence"/>
</dbReference>
<keyword evidence="2" id="KW-1133">Transmembrane helix</keyword>
<organism evidence="3 4">
    <name type="scientific">Candidatus Abawacabacteria bacterium RIFCSPHIGHO2_01_FULL_46_8</name>
    <dbReference type="NCBI Taxonomy" id="1817815"/>
    <lineage>
        <taxon>Bacteria</taxon>
        <taxon>Candidatus Abawacaibacteriota</taxon>
    </lineage>
</organism>
<evidence type="ECO:0000313" key="3">
    <source>
        <dbReference type="EMBL" id="OGC81713.1"/>
    </source>
</evidence>
<keyword evidence="2" id="KW-0472">Membrane</keyword>
<gene>
    <name evidence="3" type="ORF">A2788_01070</name>
</gene>
<accession>A0A1F4XKU7</accession>
<dbReference type="AlphaFoldDB" id="A0A1F4XKU7"/>
<sequence>MPISDHPVVRLVAAVIVIVAVIWALGLTSEGGGYNFSETGGQIKQLFTPSMDPMPGSSETATGEAMPGGR</sequence>
<evidence type="ECO:0000313" key="4">
    <source>
        <dbReference type="Proteomes" id="UP000177521"/>
    </source>
</evidence>
<comment type="caution">
    <text evidence="3">The sequence shown here is derived from an EMBL/GenBank/DDBJ whole genome shotgun (WGS) entry which is preliminary data.</text>
</comment>
<protein>
    <submittedName>
        <fullName evidence="3">Uncharacterized protein</fullName>
    </submittedName>
</protein>
<evidence type="ECO:0000256" key="1">
    <source>
        <dbReference type="SAM" id="MobiDB-lite"/>
    </source>
</evidence>
<evidence type="ECO:0000256" key="2">
    <source>
        <dbReference type="SAM" id="Phobius"/>
    </source>
</evidence>
<feature type="transmembrane region" description="Helical" evidence="2">
    <location>
        <begin position="7"/>
        <end position="26"/>
    </location>
</feature>
<name>A0A1F4XKU7_9BACT</name>
<feature type="region of interest" description="Disordered" evidence="1">
    <location>
        <begin position="47"/>
        <end position="70"/>
    </location>
</feature>